<feature type="compositionally biased region" description="Basic and acidic residues" evidence="2">
    <location>
        <begin position="1"/>
        <end position="12"/>
    </location>
</feature>
<feature type="compositionally biased region" description="Low complexity" evidence="2">
    <location>
        <begin position="386"/>
        <end position="403"/>
    </location>
</feature>
<dbReference type="AlphaFoldDB" id="A0A9D1GK07"/>
<dbReference type="NCBIfam" id="TIGR00350">
    <property type="entry name" value="lytR_cpsA_psr"/>
    <property type="match status" value="1"/>
</dbReference>
<feature type="compositionally biased region" description="Basic residues" evidence="2">
    <location>
        <begin position="13"/>
        <end position="22"/>
    </location>
</feature>
<keyword evidence="3" id="KW-0812">Transmembrane</keyword>
<feature type="domain" description="Cell envelope-related transcriptional attenuator" evidence="4">
    <location>
        <begin position="124"/>
        <end position="286"/>
    </location>
</feature>
<sequence>MDTPSETKDTHSSQRKGHSRKKKKRPLWQKVLALLGILILLFLASGWGYINYMLGKINRPDYQTINPEDFVEETDASLPDDPNLETLSPDEITLQLADQLLKDKDVINILLIGQDTQENVSGTRSDSMILATINQEKKEITVTSFMRDLYVEIPGYRSSRINTAYTLGGAELLDETIELNFGIHIDGNIAIDFEGFAECVDIIGGVDIEVTASEAACINKEIYKKHPSIISGTDLMADRWALRSGMQHLTGKQALQYARIREIDSDFSRTNRQRKLLSALFEKMKSTDLATMNELMGQALPLLTTDISNTKLIGYAAGILTMQPATFKTDRIPADGTYREAVVRNMQVLVPDLAKNQQHLKESLYGSDSTSYVPIPSTRSRSKSNPAPSAQTPAATAAPTVPASMNPYETAPVQDPNLLPGQIPAESGSDQAMPEGTYEYGPGMPSYSESQSASEGGVAAVPGDTGTESTGAADPALLPSQEGSAAAGSETAQTPTDPAAAGQTPSSSAETPAETSAAQTPAETTAQAPSDTSGAQVPAEESTQLPSVNTGNALTGIGLGAAGAVQ</sequence>
<gene>
    <name evidence="5" type="ORF">IAB60_08755</name>
</gene>
<evidence type="ECO:0000259" key="4">
    <source>
        <dbReference type="Pfam" id="PF03816"/>
    </source>
</evidence>
<dbReference type="PANTHER" id="PTHR33392">
    <property type="entry name" value="POLYISOPRENYL-TEICHOIC ACID--PEPTIDOGLYCAN TEICHOIC ACID TRANSFERASE TAGU"/>
    <property type="match status" value="1"/>
</dbReference>
<dbReference type="Pfam" id="PF03816">
    <property type="entry name" value="LytR_cpsA_psr"/>
    <property type="match status" value="1"/>
</dbReference>
<dbReference type="Proteomes" id="UP000886860">
    <property type="component" value="Unassembled WGS sequence"/>
</dbReference>
<reference evidence="5" key="2">
    <citation type="journal article" date="2021" name="PeerJ">
        <title>Extensive microbial diversity within the chicken gut microbiome revealed by metagenomics and culture.</title>
        <authorList>
            <person name="Gilroy R."/>
            <person name="Ravi A."/>
            <person name="Getino M."/>
            <person name="Pursley I."/>
            <person name="Horton D.L."/>
            <person name="Alikhan N.F."/>
            <person name="Baker D."/>
            <person name="Gharbi K."/>
            <person name="Hall N."/>
            <person name="Watson M."/>
            <person name="Adriaenssens E.M."/>
            <person name="Foster-Nyarko E."/>
            <person name="Jarju S."/>
            <person name="Secka A."/>
            <person name="Antonio M."/>
            <person name="Oren A."/>
            <person name="Chaudhuri R.R."/>
            <person name="La Ragione R."/>
            <person name="Hildebrand F."/>
            <person name="Pallen M.J."/>
        </authorList>
    </citation>
    <scope>NUCLEOTIDE SEQUENCE</scope>
    <source>
        <strain evidence="5">CHK123-3438</strain>
    </source>
</reference>
<feature type="compositionally biased region" description="Gly residues" evidence="2">
    <location>
        <begin position="557"/>
        <end position="566"/>
    </location>
</feature>
<dbReference type="Gene3D" id="3.40.630.190">
    <property type="entry name" value="LCP protein"/>
    <property type="match status" value="1"/>
</dbReference>
<comment type="caution">
    <text evidence="5">The sequence shown here is derived from an EMBL/GenBank/DDBJ whole genome shotgun (WGS) entry which is preliminary data.</text>
</comment>
<dbReference type="InterPro" id="IPR050922">
    <property type="entry name" value="LytR/CpsA/Psr_CW_biosynth"/>
</dbReference>
<feature type="compositionally biased region" description="Polar residues" evidence="2">
    <location>
        <begin position="531"/>
        <end position="548"/>
    </location>
</feature>
<name>A0A9D1GK07_9FIRM</name>
<feature type="transmembrane region" description="Helical" evidence="3">
    <location>
        <begin position="31"/>
        <end position="50"/>
    </location>
</feature>
<dbReference type="InterPro" id="IPR004474">
    <property type="entry name" value="LytR_CpsA_psr"/>
</dbReference>
<evidence type="ECO:0000313" key="6">
    <source>
        <dbReference type="Proteomes" id="UP000886860"/>
    </source>
</evidence>
<keyword evidence="3" id="KW-1133">Transmembrane helix</keyword>
<evidence type="ECO:0000313" key="5">
    <source>
        <dbReference type="EMBL" id="HIT42166.1"/>
    </source>
</evidence>
<organism evidence="5 6">
    <name type="scientific">Candidatus Caccovicinus merdipullorum</name>
    <dbReference type="NCBI Taxonomy" id="2840724"/>
    <lineage>
        <taxon>Bacteria</taxon>
        <taxon>Bacillati</taxon>
        <taxon>Bacillota</taxon>
        <taxon>Clostridia</taxon>
        <taxon>Eubacteriales</taxon>
        <taxon>Candidatus Caccovicinus</taxon>
    </lineage>
</organism>
<accession>A0A9D1GK07</accession>
<dbReference type="PANTHER" id="PTHR33392:SF6">
    <property type="entry name" value="POLYISOPRENYL-TEICHOIC ACID--PEPTIDOGLYCAN TEICHOIC ACID TRANSFERASE TAGU"/>
    <property type="match status" value="1"/>
</dbReference>
<dbReference type="EMBL" id="DVKS01000152">
    <property type="protein sequence ID" value="HIT42166.1"/>
    <property type="molecule type" value="Genomic_DNA"/>
</dbReference>
<protein>
    <submittedName>
        <fullName evidence="5">LCP family protein</fullName>
    </submittedName>
</protein>
<evidence type="ECO:0000256" key="1">
    <source>
        <dbReference type="ARBA" id="ARBA00006068"/>
    </source>
</evidence>
<feature type="compositionally biased region" description="Low complexity" evidence="2">
    <location>
        <begin position="504"/>
        <end position="530"/>
    </location>
</feature>
<feature type="compositionally biased region" description="Polar residues" evidence="2">
    <location>
        <begin position="366"/>
        <end position="385"/>
    </location>
</feature>
<proteinExistence type="inferred from homology"/>
<reference evidence="5" key="1">
    <citation type="submission" date="2020-10" db="EMBL/GenBank/DDBJ databases">
        <authorList>
            <person name="Gilroy R."/>
        </authorList>
    </citation>
    <scope>NUCLEOTIDE SEQUENCE</scope>
    <source>
        <strain evidence="5">CHK123-3438</strain>
    </source>
</reference>
<feature type="region of interest" description="Disordered" evidence="2">
    <location>
        <begin position="1"/>
        <end position="22"/>
    </location>
</feature>
<comment type="similarity">
    <text evidence="1">Belongs to the LytR/CpsA/Psr (LCP) family.</text>
</comment>
<evidence type="ECO:0000256" key="3">
    <source>
        <dbReference type="SAM" id="Phobius"/>
    </source>
</evidence>
<feature type="region of interest" description="Disordered" evidence="2">
    <location>
        <begin position="365"/>
        <end position="566"/>
    </location>
</feature>
<keyword evidence="3" id="KW-0472">Membrane</keyword>
<evidence type="ECO:0000256" key="2">
    <source>
        <dbReference type="SAM" id="MobiDB-lite"/>
    </source>
</evidence>